<sequence length="98" mass="11200">MAATKRTRALSVRAPILIGGLGNFDCQPPLLDLLQPRCLLTLPIFFFHLKMSHPNDYNVKEAKYYTVVVLKSVYTTYAYQVGHSYLYQEESGPTFRIV</sequence>
<dbReference type="Proteomes" id="UP000765509">
    <property type="component" value="Unassembled WGS sequence"/>
</dbReference>
<gene>
    <name evidence="1" type="ORF">O181_055887</name>
</gene>
<comment type="caution">
    <text evidence="1">The sequence shown here is derived from an EMBL/GenBank/DDBJ whole genome shotgun (WGS) entry which is preliminary data.</text>
</comment>
<evidence type="ECO:0000313" key="2">
    <source>
        <dbReference type="Proteomes" id="UP000765509"/>
    </source>
</evidence>
<protein>
    <submittedName>
        <fullName evidence="1">Uncharacterized protein</fullName>
    </submittedName>
</protein>
<name>A0A9Q3E9S3_9BASI</name>
<dbReference type="EMBL" id="AVOT02025092">
    <property type="protein sequence ID" value="MBW0516172.1"/>
    <property type="molecule type" value="Genomic_DNA"/>
</dbReference>
<accession>A0A9Q3E9S3</accession>
<proteinExistence type="predicted"/>
<organism evidence="1 2">
    <name type="scientific">Austropuccinia psidii MF-1</name>
    <dbReference type="NCBI Taxonomy" id="1389203"/>
    <lineage>
        <taxon>Eukaryota</taxon>
        <taxon>Fungi</taxon>
        <taxon>Dikarya</taxon>
        <taxon>Basidiomycota</taxon>
        <taxon>Pucciniomycotina</taxon>
        <taxon>Pucciniomycetes</taxon>
        <taxon>Pucciniales</taxon>
        <taxon>Sphaerophragmiaceae</taxon>
        <taxon>Austropuccinia</taxon>
    </lineage>
</organism>
<keyword evidence="2" id="KW-1185">Reference proteome</keyword>
<dbReference type="AlphaFoldDB" id="A0A9Q3E9S3"/>
<reference evidence="1" key="1">
    <citation type="submission" date="2021-03" db="EMBL/GenBank/DDBJ databases">
        <title>Draft genome sequence of rust myrtle Austropuccinia psidii MF-1, a brazilian biotype.</title>
        <authorList>
            <person name="Quecine M.C."/>
            <person name="Pachon D.M.R."/>
            <person name="Bonatelli M.L."/>
            <person name="Correr F.H."/>
            <person name="Franceschini L.M."/>
            <person name="Leite T.F."/>
            <person name="Margarido G.R.A."/>
            <person name="Almeida C.A."/>
            <person name="Ferrarezi J.A."/>
            <person name="Labate C.A."/>
        </authorList>
    </citation>
    <scope>NUCLEOTIDE SEQUENCE</scope>
    <source>
        <strain evidence="1">MF-1</strain>
    </source>
</reference>
<evidence type="ECO:0000313" key="1">
    <source>
        <dbReference type="EMBL" id="MBW0516172.1"/>
    </source>
</evidence>